<dbReference type="InterPro" id="IPR002645">
    <property type="entry name" value="STAS_dom"/>
</dbReference>
<organism evidence="2 3">
    <name type="scientific">Aeromonas bivalvium</name>
    <dbReference type="NCBI Taxonomy" id="440079"/>
    <lineage>
        <taxon>Bacteria</taxon>
        <taxon>Pseudomonadati</taxon>
        <taxon>Pseudomonadota</taxon>
        <taxon>Gammaproteobacteria</taxon>
        <taxon>Aeromonadales</taxon>
        <taxon>Aeromonadaceae</taxon>
        <taxon>Aeromonas</taxon>
    </lineage>
</organism>
<dbReference type="InterPro" id="IPR058548">
    <property type="entry name" value="MlaB-like_STAS"/>
</dbReference>
<dbReference type="SUPFAM" id="SSF52091">
    <property type="entry name" value="SpoIIaa-like"/>
    <property type="match status" value="1"/>
</dbReference>
<feature type="domain" description="STAS" evidence="1">
    <location>
        <begin position="28"/>
        <end position="90"/>
    </location>
</feature>
<dbReference type="PANTHER" id="PTHR35849:SF1">
    <property type="entry name" value="INTERMEMBRANE PHOSPHOLIPID TRANSPORT SYSTEM BINDING PROTEIN MLAB"/>
    <property type="match status" value="1"/>
</dbReference>
<dbReference type="Gene3D" id="3.30.750.24">
    <property type="entry name" value="STAS domain"/>
    <property type="match status" value="1"/>
</dbReference>
<name>A0ABW9GVT2_9GAMM</name>
<reference evidence="2 3" key="1">
    <citation type="submission" date="2024-09" db="EMBL/GenBank/DDBJ databases">
        <title>Aeromonas strains Genome sequencing and assembly.</title>
        <authorList>
            <person name="Hu X."/>
            <person name="Tang B."/>
        </authorList>
    </citation>
    <scope>NUCLEOTIDE SEQUENCE [LARGE SCALE GENOMIC DNA]</scope>
    <source>
        <strain evidence="2 3">NB23SCDHY001</strain>
    </source>
</reference>
<evidence type="ECO:0000259" key="1">
    <source>
        <dbReference type="PROSITE" id="PS50801"/>
    </source>
</evidence>
<comment type="caution">
    <text evidence="2">The sequence shown here is derived from an EMBL/GenBank/DDBJ whole genome shotgun (WGS) entry which is preliminary data.</text>
</comment>
<accession>A0ABW9GVT2</accession>
<dbReference type="Pfam" id="PF13466">
    <property type="entry name" value="STAS_2"/>
    <property type="match status" value="1"/>
</dbReference>
<dbReference type="PROSITE" id="PS50801">
    <property type="entry name" value="STAS"/>
    <property type="match status" value="1"/>
</dbReference>
<sequence>MIFGTDLQSEQVIDLWRRRDEWWQQDSLDLSRISSLDSAGLALLVKWAKAVLARGGQPLLVGASADIHTLATLYGVASLFQPIAQQTEDS</sequence>
<dbReference type="PANTHER" id="PTHR35849">
    <property type="entry name" value="BLR2341 PROTEIN"/>
    <property type="match status" value="1"/>
</dbReference>
<dbReference type="EMBL" id="JBGXBU010000005">
    <property type="protein sequence ID" value="MFM4893706.1"/>
    <property type="molecule type" value="Genomic_DNA"/>
</dbReference>
<dbReference type="GeneID" id="97221286"/>
<gene>
    <name evidence="2" type="ORF">ACEUDJ_12605</name>
</gene>
<protein>
    <submittedName>
        <fullName evidence="2">Lipid asymmetry maintenance protein MlaB</fullName>
    </submittedName>
</protein>
<dbReference type="InterPro" id="IPR052746">
    <property type="entry name" value="MlaB_ABC_Transporter"/>
</dbReference>
<dbReference type="InterPro" id="IPR036513">
    <property type="entry name" value="STAS_dom_sf"/>
</dbReference>
<dbReference type="CDD" id="cd07043">
    <property type="entry name" value="STAS_anti-anti-sigma_factors"/>
    <property type="match status" value="1"/>
</dbReference>
<evidence type="ECO:0000313" key="3">
    <source>
        <dbReference type="Proteomes" id="UP001630969"/>
    </source>
</evidence>
<proteinExistence type="predicted"/>
<dbReference type="RefSeq" id="WP_408790948.1">
    <property type="nucleotide sequence ID" value="NZ_JBGXBU010000005.1"/>
</dbReference>
<keyword evidence="3" id="KW-1185">Reference proteome</keyword>
<evidence type="ECO:0000313" key="2">
    <source>
        <dbReference type="EMBL" id="MFM4893706.1"/>
    </source>
</evidence>
<dbReference type="Proteomes" id="UP001630969">
    <property type="component" value="Unassembled WGS sequence"/>
</dbReference>